<evidence type="ECO:0000256" key="1">
    <source>
        <dbReference type="SAM" id="Coils"/>
    </source>
</evidence>
<feature type="region of interest" description="Disordered" evidence="2">
    <location>
        <begin position="1"/>
        <end position="22"/>
    </location>
</feature>
<protein>
    <submittedName>
        <fullName evidence="4">Uncharacterized protein</fullName>
    </submittedName>
</protein>
<keyword evidence="1" id="KW-0175">Coiled coil</keyword>
<dbReference type="Proteomes" id="UP000887572">
    <property type="component" value="Unplaced"/>
</dbReference>
<feature type="coiled-coil region" evidence="1">
    <location>
        <begin position="77"/>
        <end position="111"/>
    </location>
</feature>
<accession>A0A914H9F5</accession>
<dbReference type="AlphaFoldDB" id="A0A914H9F5"/>
<evidence type="ECO:0000313" key="3">
    <source>
        <dbReference type="Proteomes" id="UP000887572"/>
    </source>
</evidence>
<sequence>MVRKVGRRKKGSGMRGGRKLKPQFRRDWREAQFLHQLTSRQRQQKPFDAPIEAESVLLVPFSTTNDVQTETDQEFSVERLCAELNAARRKIALLERNLRMKEEELALTRSRPGSRTGNCSKNSTILQPKVTGLRGPKTDSTCAASSLALIIVRSGAIKHAKIQEYTGDHMRRLLRASEEIRSIGTLFASEIADLLNDVRELHTEMFCCSQLFSGQ</sequence>
<dbReference type="WBParaSite" id="Gr19_v10_g15266.t1">
    <property type="protein sequence ID" value="Gr19_v10_g15266.t1"/>
    <property type="gene ID" value="Gr19_v10_g15266"/>
</dbReference>
<organism evidence="3 4">
    <name type="scientific">Globodera rostochiensis</name>
    <name type="common">Golden nematode worm</name>
    <name type="synonym">Heterodera rostochiensis</name>
    <dbReference type="NCBI Taxonomy" id="31243"/>
    <lineage>
        <taxon>Eukaryota</taxon>
        <taxon>Metazoa</taxon>
        <taxon>Ecdysozoa</taxon>
        <taxon>Nematoda</taxon>
        <taxon>Chromadorea</taxon>
        <taxon>Rhabditida</taxon>
        <taxon>Tylenchina</taxon>
        <taxon>Tylenchomorpha</taxon>
        <taxon>Tylenchoidea</taxon>
        <taxon>Heteroderidae</taxon>
        <taxon>Heteroderinae</taxon>
        <taxon>Globodera</taxon>
    </lineage>
</organism>
<reference evidence="4" key="1">
    <citation type="submission" date="2022-11" db="UniProtKB">
        <authorList>
            <consortium name="WormBaseParasite"/>
        </authorList>
    </citation>
    <scope>IDENTIFICATION</scope>
</reference>
<evidence type="ECO:0000256" key="2">
    <source>
        <dbReference type="SAM" id="MobiDB-lite"/>
    </source>
</evidence>
<keyword evidence="3" id="KW-1185">Reference proteome</keyword>
<evidence type="ECO:0000313" key="4">
    <source>
        <dbReference type="WBParaSite" id="Gr19_v10_g15266.t1"/>
    </source>
</evidence>
<name>A0A914H9F5_GLORO</name>
<proteinExistence type="predicted"/>